<comment type="caution">
    <text evidence="1">The sequence shown here is derived from an EMBL/GenBank/DDBJ whole genome shotgun (WGS) entry which is preliminary data.</text>
</comment>
<evidence type="ECO:0000313" key="2">
    <source>
        <dbReference type="Proteomes" id="UP000789920"/>
    </source>
</evidence>
<reference evidence="1" key="1">
    <citation type="submission" date="2021-06" db="EMBL/GenBank/DDBJ databases">
        <authorList>
            <person name="Kallberg Y."/>
            <person name="Tangrot J."/>
            <person name="Rosling A."/>
        </authorList>
    </citation>
    <scope>NUCLEOTIDE SEQUENCE</scope>
    <source>
        <strain evidence="1">MA461A</strain>
    </source>
</reference>
<sequence length="140" mass="16239">KLSACNALQEIEEASQNEGYSIADIGVPGLRHFIYKSRMHVQYTSPTFVTPYNDPREKQKLFKLYRYTHDRMHSRLRPLKVHYYVSPTETILGWITCSFELYAAFGPLMSKSALTSSSHTLLRWIKKEEDSLFIVSSPVF</sequence>
<accession>A0ACA9QEB0</accession>
<organism evidence="1 2">
    <name type="scientific">Racocetra persica</name>
    <dbReference type="NCBI Taxonomy" id="160502"/>
    <lineage>
        <taxon>Eukaryota</taxon>
        <taxon>Fungi</taxon>
        <taxon>Fungi incertae sedis</taxon>
        <taxon>Mucoromycota</taxon>
        <taxon>Glomeromycotina</taxon>
        <taxon>Glomeromycetes</taxon>
        <taxon>Diversisporales</taxon>
        <taxon>Gigasporaceae</taxon>
        <taxon>Racocetra</taxon>
    </lineage>
</organism>
<gene>
    <name evidence="1" type="ORF">RPERSI_LOCUS13489</name>
</gene>
<dbReference type="Proteomes" id="UP000789920">
    <property type="component" value="Unassembled WGS sequence"/>
</dbReference>
<protein>
    <submittedName>
        <fullName evidence="1">34024_t:CDS:1</fullName>
    </submittedName>
</protein>
<keyword evidence="2" id="KW-1185">Reference proteome</keyword>
<proteinExistence type="predicted"/>
<dbReference type="EMBL" id="CAJVQC010030015">
    <property type="protein sequence ID" value="CAG8744353.1"/>
    <property type="molecule type" value="Genomic_DNA"/>
</dbReference>
<evidence type="ECO:0000313" key="1">
    <source>
        <dbReference type="EMBL" id="CAG8744353.1"/>
    </source>
</evidence>
<feature type="non-terminal residue" evidence="1">
    <location>
        <position position="1"/>
    </location>
</feature>
<name>A0ACA9QEB0_9GLOM</name>